<evidence type="ECO:0000313" key="1">
    <source>
        <dbReference type="EMBL" id="CAM9550303.1"/>
    </source>
</evidence>
<organism evidence="1 2">
    <name type="scientific">Rangifer tarandus platyrhynchus</name>
    <name type="common">Svalbard reindeer</name>
    <dbReference type="NCBI Taxonomy" id="3082113"/>
    <lineage>
        <taxon>Eukaryota</taxon>
        <taxon>Metazoa</taxon>
        <taxon>Chordata</taxon>
        <taxon>Craniata</taxon>
        <taxon>Vertebrata</taxon>
        <taxon>Euteleostomi</taxon>
        <taxon>Mammalia</taxon>
        <taxon>Eutheria</taxon>
        <taxon>Laurasiatheria</taxon>
        <taxon>Artiodactyla</taxon>
        <taxon>Ruminantia</taxon>
        <taxon>Pecora</taxon>
        <taxon>Cervidae</taxon>
        <taxon>Odocoileinae</taxon>
        <taxon>Rangifer</taxon>
    </lineage>
</organism>
<accession>A0AC59YBC5</accession>
<reference evidence="1" key="1">
    <citation type="submission" date="2023-05" db="EMBL/GenBank/DDBJ databases">
        <authorList>
            <consortium name="ELIXIR-Norway"/>
        </authorList>
    </citation>
    <scope>NUCLEOTIDE SEQUENCE</scope>
</reference>
<dbReference type="EMBL" id="OX596096">
    <property type="protein sequence ID" value="CAM9550303.1"/>
    <property type="molecule type" value="Genomic_DNA"/>
</dbReference>
<evidence type="ECO:0000313" key="2">
    <source>
        <dbReference type="Proteomes" id="UP001162501"/>
    </source>
</evidence>
<proteinExistence type="predicted"/>
<gene>
    <name evidence="1" type="ORF">MRATA1EN22A_LOCUS4100</name>
</gene>
<protein>
    <submittedName>
        <fullName evidence="1">Uncharacterized protein</fullName>
    </submittedName>
</protein>
<reference evidence="1" key="2">
    <citation type="submission" date="2025-03" db="EMBL/GenBank/DDBJ databases">
        <authorList>
            <consortium name="ELIXIR-Norway"/>
            <consortium name="Elixir Norway"/>
        </authorList>
    </citation>
    <scope>NUCLEOTIDE SEQUENCE</scope>
</reference>
<sequence length="159" mass="17079">MGQKKVDPWAWSLSPPLPCLLHGQVLTPPSRPLGRQWDGVSMARAGVRDWMGVSTLGLEGLWGAGGQGAGRRAPSVQAGPHIMVVGPHTVHQAIDVVEGAVVQGPVQPMQVPDHPLVSVEYAQGAQAMLPHFWEDTQHGPWDHQKVSQQGPPPNLTKLQ</sequence>
<name>A0AC59YBC5_RANTA</name>
<dbReference type="Proteomes" id="UP001162501">
    <property type="component" value="Chromosome 12"/>
</dbReference>